<proteinExistence type="predicted"/>
<organism evidence="1">
    <name type="scientific">marine metagenome</name>
    <dbReference type="NCBI Taxonomy" id="408172"/>
    <lineage>
        <taxon>unclassified sequences</taxon>
        <taxon>metagenomes</taxon>
        <taxon>ecological metagenomes</taxon>
    </lineage>
</organism>
<reference evidence="1" key="1">
    <citation type="submission" date="2018-05" db="EMBL/GenBank/DDBJ databases">
        <authorList>
            <person name="Lanie J.A."/>
            <person name="Ng W.-L."/>
            <person name="Kazmierczak K.M."/>
            <person name="Andrzejewski T.M."/>
            <person name="Davidsen T.M."/>
            <person name="Wayne K.J."/>
            <person name="Tettelin H."/>
            <person name="Glass J.I."/>
            <person name="Rusch D."/>
            <person name="Podicherti R."/>
            <person name="Tsui H.-C.T."/>
            <person name="Winkler M.E."/>
        </authorList>
    </citation>
    <scope>NUCLEOTIDE SEQUENCE</scope>
</reference>
<dbReference type="EMBL" id="UINC01000749">
    <property type="protein sequence ID" value="SUZ60526.1"/>
    <property type="molecule type" value="Genomic_DNA"/>
</dbReference>
<protein>
    <submittedName>
        <fullName evidence="1">Uncharacterized protein</fullName>
    </submittedName>
</protein>
<sequence>MMVMSGLSSFRNTVAALWLMLSISTTSRIVFKRAGMMVLM</sequence>
<name>A0A381P0S3_9ZZZZ</name>
<dbReference type="AlphaFoldDB" id="A0A381P0S3"/>
<evidence type="ECO:0000313" key="1">
    <source>
        <dbReference type="EMBL" id="SUZ60526.1"/>
    </source>
</evidence>
<gene>
    <name evidence="1" type="ORF">METZ01_LOCUS13380</name>
</gene>
<accession>A0A381P0S3</accession>